<evidence type="ECO:0000256" key="2">
    <source>
        <dbReference type="ARBA" id="ARBA00023158"/>
    </source>
</evidence>
<dbReference type="Gramene" id="OB03G33380.1">
    <property type="protein sequence ID" value="OB03G33380.1"/>
    <property type="gene ID" value="OB03G33380"/>
</dbReference>
<keyword evidence="2" id="KW-0943">RNA-mediated gene silencing</keyword>
<evidence type="ECO:0000259" key="5">
    <source>
        <dbReference type="Pfam" id="PF03469"/>
    </source>
</evidence>
<dbReference type="InterPro" id="IPR005380">
    <property type="entry name" value="XS_domain"/>
</dbReference>
<dbReference type="GeneID" id="102703566"/>
<gene>
    <name evidence="7" type="primary">LOC102703566</name>
</gene>
<dbReference type="OMA" id="IDRRCKE"/>
<protein>
    <recommendedName>
        <fullName evidence="9">Factor of DNA methylation 1-5/IDN2 domain-containing protein</fullName>
    </recommendedName>
</protein>
<dbReference type="HOGENOM" id="CLU_021775_1_1_1"/>
<sequence length="624" mass="73315">MDHSSADESDVSDSDIGVYEKKTYNQLKAGKLKVKHGESTFRCPFCLGKKKQDYNSKDLLQHASGVGAASKRKAKVKATHLALARYLKVDVASLLESPLQLATVENKPTENDEKYVWPWMGILVNLPAELKGRGFVGESEERLRARFSRFRPLQVTLLWDTKDQVDYAIMKFAKNWIGLKDALAFEKHFNVENWNKTNCRRDDLYGWVARTDDYNSLGPTGKYLRKNGELKAVRDLEHEGEQKKGKRIDYYAHQIEEKNKHLEKLKFMNNQNAMKLDRMMEDKDQLVEEHNQNIIKLQQDSRKSSWRIINENLRLSKELQIKKDEIDRRCKELDYLATKTNIDRVKLMAEKEKNVKDNDLLNLANLKQKKADDMLLRLVEKHKKETEDALRKQVELEKELDSRQKLELEIEQLRGRLEVMKQMGYEEDVTLKSELDELREKLENKDDDMESMESLNQTLIIKERRTNDELKEAKKELIIGLQQMAGVRSIIGVKRMGELDQKAFHNVCKKKMPQDELELAFLISQWEHELRKPEWHPFKVIETDGKTKEIIKEDDEKLQALRVQYGDEAYNIVVKALLELNEYNPSGRYPEPELWNFRENRKAPIPEVAKYLVKQWKINKKRNT</sequence>
<accession>J3LQL2</accession>
<organism evidence="7">
    <name type="scientific">Oryza brachyantha</name>
    <name type="common">malo sina</name>
    <dbReference type="NCBI Taxonomy" id="4533"/>
    <lineage>
        <taxon>Eukaryota</taxon>
        <taxon>Viridiplantae</taxon>
        <taxon>Streptophyta</taxon>
        <taxon>Embryophyta</taxon>
        <taxon>Tracheophyta</taxon>
        <taxon>Spermatophyta</taxon>
        <taxon>Magnoliopsida</taxon>
        <taxon>Liliopsida</taxon>
        <taxon>Poales</taxon>
        <taxon>Poaceae</taxon>
        <taxon>BOP clade</taxon>
        <taxon>Oryzoideae</taxon>
        <taxon>Oryzeae</taxon>
        <taxon>Oryzinae</taxon>
        <taxon>Oryza</taxon>
    </lineage>
</organism>
<dbReference type="Gene3D" id="3.30.70.2890">
    <property type="entry name" value="XS domain"/>
    <property type="match status" value="1"/>
</dbReference>
<dbReference type="KEGG" id="obr:102703566"/>
<dbReference type="RefSeq" id="XP_015691151.1">
    <property type="nucleotide sequence ID" value="XM_015835665.2"/>
</dbReference>
<dbReference type="Pfam" id="PF03469">
    <property type="entry name" value="XH"/>
    <property type="match status" value="1"/>
</dbReference>
<dbReference type="InterPro" id="IPR045177">
    <property type="entry name" value="FDM1-5/IDN2"/>
</dbReference>
<evidence type="ECO:0000313" key="8">
    <source>
        <dbReference type="Proteomes" id="UP000006038"/>
    </source>
</evidence>
<dbReference type="AlphaFoldDB" id="J3LQL2"/>
<evidence type="ECO:0000313" key="7">
    <source>
        <dbReference type="EnsemblPlants" id="OB03G33380.1"/>
    </source>
</evidence>
<dbReference type="Pfam" id="PF03468">
    <property type="entry name" value="XS"/>
    <property type="match status" value="1"/>
</dbReference>
<feature type="coiled-coil region" evidence="3">
    <location>
        <begin position="379"/>
        <end position="476"/>
    </location>
</feature>
<dbReference type="eggNOG" id="ENOG502QRE8">
    <property type="taxonomic scope" value="Eukaryota"/>
</dbReference>
<dbReference type="OrthoDB" id="1892195at2759"/>
<dbReference type="GO" id="GO:0080188">
    <property type="term" value="P:gene silencing by siRNA-directed DNA methylation"/>
    <property type="evidence" value="ECO:0007669"/>
    <property type="project" value="InterPro"/>
</dbReference>
<dbReference type="EnsemblPlants" id="OB03G33380.1">
    <property type="protein sequence ID" value="OB03G33380.1"/>
    <property type="gene ID" value="OB03G33380"/>
</dbReference>
<dbReference type="InterPro" id="IPR005381">
    <property type="entry name" value="Znf-XS_domain"/>
</dbReference>
<feature type="domain" description="Zinc finger-XS" evidence="6">
    <location>
        <begin position="43"/>
        <end position="84"/>
    </location>
</feature>
<dbReference type="STRING" id="4533.J3LQL2"/>
<keyword evidence="1 3" id="KW-0175">Coiled coil</keyword>
<dbReference type="Proteomes" id="UP000006038">
    <property type="component" value="Chromosome 3"/>
</dbReference>
<evidence type="ECO:0000256" key="3">
    <source>
        <dbReference type="SAM" id="Coils"/>
    </source>
</evidence>
<dbReference type="InterPro" id="IPR005379">
    <property type="entry name" value="FDM1-5/IDN2_XH"/>
</dbReference>
<dbReference type="InterPro" id="IPR038588">
    <property type="entry name" value="XS_domain_sf"/>
</dbReference>
<dbReference type="Pfam" id="PF03470">
    <property type="entry name" value="zf-XS"/>
    <property type="match status" value="1"/>
</dbReference>
<proteinExistence type="predicted"/>
<dbReference type="PANTHER" id="PTHR21596">
    <property type="entry name" value="RIBONUCLEASE P SUBUNIT P38"/>
    <property type="match status" value="1"/>
</dbReference>
<reference evidence="7" key="1">
    <citation type="journal article" date="2013" name="Nat. Commun.">
        <title>Whole-genome sequencing of Oryza brachyantha reveals mechanisms underlying Oryza genome evolution.</title>
        <authorList>
            <person name="Chen J."/>
            <person name="Huang Q."/>
            <person name="Gao D."/>
            <person name="Wang J."/>
            <person name="Lang Y."/>
            <person name="Liu T."/>
            <person name="Li B."/>
            <person name="Bai Z."/>
            <person name="Luis Goicoechea J."/>
            <person name="Liang C."/>
            <person name="Chen C."/>
            <person name="Zhang W."/>
            <person name="Sun S."/>
            <person name="Liao Y."/>
            <person name="Zhang X."/>
            <person name="Yang L."/>
            <person name="Song C."/>
            <person name="Wang M."/>
            <person name="Shi J."/>
            <person name="Liu G."/>
            <person name="Liu J."/>
            <person name="Zhou H."/>
            <person name="Zhou W."/>
            <person name="Yu Q."/>
            <person name="An N."/>
            <person name="Chen Y."/>
            <person name="Cai Q."/>
            <person name="Wang B."/>
            <person name="Liu B."/>
            <person name="Min J."/>
            <person name="Huang Y."/>
            <person name="Wu H."/>
            <person name="Li Z."/>
            <person name="Zhang Y."/>
            <person name="Yin Y."/>
            <person name="Song W."/>
            <person name="Jiang J."/>
            <person name="Jackson S.A."/>
            <person name="Wing R.A."/>
            <person name="Wang J."/>
            <person name="Chen M."/>
        </authorList>
    </citation>
    <scope>NUCLEOTIDE SEQUENCE [LARGE SCALE GENOMIC DNA]</scope>
    <source>
        <strain evidence="7">cv. IRGC 101232</strain>
    </source>
</reference>
<feature type="domain" description="XS" evidence="4">
    <location>
        <begin position="112"/>
        <end position="216"/>
    </location>
</feature>
<evidence type="ECO:0000259" key="6">
    <source>
        <dbReference type="Pfam" id="PF03470"/>
    </source>
</evidence>
<reference evidence="7" key="2">
    <citation type="submission" date="2013-04" db="UniProtKB">
        <authorList>
            <consortium name="EnsemblPlants"/>
        </authorList>
    </citation>
    <scope>IDENTIFICATION</scope>
</reference>
<evidence type="ECO:0000259" key="4">
    <source>
        <dbReference type="Pfam" id="PF03468"/>
    </source>
</evidence>
<evidence type="ECO:0008006" key="9">
    <source>
        <dbReference type="Google" id="ProtNLM"/>
    </source>
</evidence>
<feature type="domain" description="Factor of DNA methylation 1-5/IDN2" evidence="5">
    <location>
        <begin position="494"/>
        <end position="622"/>
    </location>
</feature>
<name>J3LQL2_ORYBR</name>
<evidence type="ECO:0000256" key="1">
    <source>
        <dbReference type="ARBA" id="ARBA00023054"/>
    </source>
</evidence>
<keyword evidence="8" id="KW-1185">Reference proteome</keyword>
<dbReference type="PANTHER" id="PTHR21596:SF63">
    <property type="entry name" value="FACTOR OF DNA METHYLATION 1"/>
    <property type="match status" value="1"/>
</dbReference>